<sequence length="272" mass="32405">MLGFVALNMFVKRFRFRVYSIVYTHNDEIPRAHMGDLFYDIIGREVFDMDNEMIRFFREGSVAIPRLLLTSYKTLGLNETEFMLLLHIHSFLEQGISFPTPDEIAARMTISSEMCMQQLRKLVQKGFLAIEERMDDNIRSECYSLDPLWEKLIRAVFQEQKQEEEEQEEQLYTVFEHEFGRPLSPMECETLAMWMDQDEHDPIIIKAALREAVLSGKLNFRYIDRILFEWKKNGIKTIEQAQQHAKKFRKNQVKQDQPYKPTVPIYNWLEQS</sequence>
<dbReference type="eggNOG" id="COG3935">
    <property type="taxonomic scope" value="Bacteria"/>
</dbReference>
<dbReference type="Pfam" id="PF21984">
    <property type="entry name" value="DnaD_N"/>
    <property type="match status" value="1"/>
</dbReference>
<dbReference type="Gene3D" id="1.10.10.10">
    <property type="entry name" value="Winged helix-like DNA-binding domain superfamily/Winged helix DNA-binding domain"/>
    <property type="match status" value="1"/>
</dbReference>
<dbReference type="EMBL" id="CP000922">
    <property type="protein sequence ID" value="ACJ33511.1"/>
    <property type="molecule type" value="Genomic_DNA"/>
</dbReference>
<evidence type="ECO:0000256" key="1">
    <source>
        <dbReference type="ARBA" id="ARBA00093462"/>
    </source>
</evidence>
<proteinExistence type="inferred from homology"/>
<reference evidence="4 5" key="1">
    <citation type="journal article" date="2008" name="Genome Biol.">
        <title>Encapsulated in silica: genome, proteome and physiology of the thermophilic bacterium Anoxybacillus flavithermus WK1.</title>
        <authorList>
            <person name="Saw J.H."/>
            <person name="Mountain B.W."/>
            <person name="Feng L."/>
            <person name="Omelchenko M.V."/>
            <person name="Hou S."/>
            <person name="Saito J.A."/>
            <person name="Stott M.B."/>
            <person name="Li D."/>
            <person name="Zhao G."/>
            <person name="Wu J."/>
            <person name="Galperin M.Y."/>
            <person name="Koonin E.V."/>
            <person name="Makarova K.S."/>
            <person name="Wolf Y.I."/>
            <person name="Rigden D.J."/>
            <person name="Dunfield P.F."/>
            <person name="Wang L."/>
            <person name="Alam M."/>
        </authorList>
    </citation>
    <scope>NUCLEOTIDE SEQUENCE [LARGE SCALE GENOMIC DNA]</scope>
    <source>
        <strain evidence="5">DSM 21510 / WK1</strain>
    </source>
</reference>
<dbReference type="Proteomes" id="UP000000742">
    <property type="component" value="Chromosome"/>
</dbReference>
<dbReference type="PANTHER" id="PTHR37293">
    <property type="entry name" value="PHAGE REPLICATION PROTEIN-RELATED"/>
    <property type="match status" value="1"/>
</dbReference>
<comment type="similarity">
    <text evidence="1">Belongs to the DnaB/DnaD family.</text>
</comment>
<dbReference type="InterPro" id="IPR053843">
    <property type="entry name" value="DnaD_N"/>
</dbReference>
<evidence type="ECO:0000313" key="4">
    <source>
        <dbReference type="EMBL" id="ACJ33511.1"/>
    </source>
</evidence>
<dbReference type="NCBIfam" id="TIGR01446">
    <property type="entry name" value="DnaD_dom"/>
    <property type="match status" value="1"/>
</dbReference>
<name>B7GHT9_ANOFW</name>
<dbReference type="SUPFAM" id="SSF158499">
    <property type="entry name" value="DnaD domain-like"/>
    <property type="match status" value="1"/>
</dbReference>
<dbReference type="InterPro" id="IPR053162">
    <property type="entry name" value="DnaD"/>
</dbReference>
<dbReference type="InterPro" id="IPR036388">
    <property type="entry name" value="WH-like_DNA-bd_sf"/>
</dbReference>
<organism evidence="4 5">
    <name type="scientific">Anoxybacillus flavithermus (strain DSM 21510 / WK1)</name>
    <dbReference type="NCBI Taxonomy" id="491915"/>
    <lineage>
        <taxon>Bacteria</taxon>
        <taxon>Bacillati</taxon>
        <taxon>Bacillota</taxon>
        <taxon>Bacilli</taxon>
        <taxon>Bacillales</taxon>
        <taxon>Anoxybacillaceae</taxon>
        <taxon>Anoxybacillus</taxon>
    </lineage>
</organism>
<evidence type="ECO:0000259" key="3">
    <source>
        <dbReference type="Pfam" id="PF21984"/>
    </source>
</evidence>
<dbReference type="PANTHER" id="PTHR37293:SF6">
    <property type="entry name" value="DNA REPLICATION PROTEIN DNAD"/>
    <property type="match status" value="1"/>
</dbReference>
<evidence type="ECO:0000313" key="5">
    <source>
        <dbReference type="Proteomes" id="UP000000742"/>
    </source>
</evidence>
<dbReference type="AlphaFoldDB" id="B7GHT9"/>
<protein>
    <submittedName>
        <fullName evidence="4">Initiation of chromosome replication (DNA synthesis)</fullName>
    </submittedName>
</protein>
<dbReference type="InterPro" id="IPR006343">
    <property type="entry name" value="DnaB/C_C"/>
</dbReference>
<feature type="domain" description="DnaD N-terminal" evidence="3">
    <location>
        <begin position="64"/>
        <end position="163"/>
    </location>
</feature>
<dbReference type="SUPFAM" id="SSF46785">
    <property type="entry name" value="Winged helix' DNA-binding domain"/>
    <property type="match status" value="1"/>
</dbReference>
<feature type="domain" description="DnaB/C C-terminal" evidence="2">
    <location>
        <begin position="173"/>
        <end position="244"/>
    </location>
</feature>
<accession>B7GHT9</accession>
<dbReference type="InterPro" id="IPR036390">
    <property type="entry name" value="WH_DNA-bd_sf"/>
</dbReference>
<dbReference type="Pfam" id="PF07261">
    <property type="entry name" value="DnaB_2"/>
    <property type="match status" value="1"/>
</dbReference>
<dbReference type="HOGENOM" id="CLU_091656_0_1_9"/>
<dbReference type="STRING" id="491915.Aflv_1135"/>
<evidence type="ECO:0000259" key="2">
    <source>
        <dbReference type="Pfam" id="PF07261"/>
    </source>
</evidence>
<dbReference type="InterPro" id="IPR034829">
    <property type="entry name" value="DnaD-like_sf"/>
</dbReference>
<gene>
    <name evidence="4" type="primary">dnaD</name>
    <name evidence="4" type="ordered locus">Aflv_1135</name>
</gene>
<dbReference type="KEGG" id="afl:Aflv_1135"/>
<dbReference type="Gene3D" id="1.10.10.630">
    <property type="entry name" value="DnaD domain-like"/>
    <property type="match status" value="1"/>
</dbReference>